<evidence type="ECO:0000313" key="2">
    <source>
        <dbReference type="Proteomes" id="UP000546701"/>
    </source>
</evidence>
<gene>
    <name evidence="1" type="ORF">FHS99_000915</name>
</gene>
<reference evidence="1 2" key="1">
    <citation type="submission" date="2020-08" db="EMBL/GenBank/DDBJ databases">
        <title>Genomic Encyclopedia of Type Strains, Phase IV (KMG-IV): sequencing the most valuable type-strain genomes for metagenomic binning, comparative biology and taxonomic classification.</title>
        <authorList>
            <person name="Goeker M."/>
        </authorList>
    </citation>
    <scope>NUCLEOTIDE SEQUENCE [LARGE SCALE GENOMIC DNA]</scope>
    <source>
        <strain evidence="1 2">DSM 103336</strain>
    </source>
</reference>
<dbReference type="Proteomes" id="UP000546701">
    <property type="component" value="Unassembled WGS sequence"/>
</dbReference>
<keyword evidence="2" id="KW-1185">Reference proteome</keyword>
<evidence type="ECO:0000313" key="1">
    <source>
        <dbReference type="EMBL" id="MBB5728445.1"/>
    </source>
</evidence>
<dbReference type="EMBL" id="JACIJR010000002">
    <property type="protein sequence ID" value="MBB5728445.1"/>
    <property type="molecule type" value="Genomic_DNA"/>
</dbReference>
<accession>A0A7W9BQX1</accession>
<proteinExistence type="predicted"/>
<sequence length="80" mass="8822">MSRRDGKREEIFDEFVIEERLRPAFQQAAAQAGAVAGGIVGRSDHRDGVAWDRRVGIRDLPCGKSTRAACFEWNRSSSGG</sequence>
<comment type="caution">
    <text evidence="1">The sequence shown here is derived from an EMBL/GenBank/DDBJ whole genome shotgun (WGS) entry which is preliminary data.</text>
</comment>
<organism evidence="1 2">
    <name type="scientific">Sphingomonas prati</name>
    <dbReference type="NCBI Taxonomy" id="1843237"/>
    <lineage>
        <taxon>Bacteria</taxon>
        <taxon>Pseudomonadati</taxon>
        <taxon>Pseudomonadota</taxon>
        <taxon>Alphaproteobacteria</taxon>
        <taxon>Sphingomonadales</taxon>
        <taxon>Sphingomonadaceae</taxon>
        <taxon>Sphingomonas</taxon>
    </lineage>
</organism>
<protein>
    <submittedName>
        <fullName evidence="1">Uncharacterized protein</fullName>
    </submittedName>
</protein>
<dbReference type="AlphaFoldDB" id="A0A7W9BQX1"/>
<name>A0A7W9BQX1_9SPHN</name>